<sequence length="198" mass="20923">MPSDKSLSFTATLSCGNEPVIVLGEWTRGPVIAGPFTSGSSRPKLFDAASALGTVDDTPGALDHERDLGLVTFDVIPGVTPVLLYFRHSNGAYRLYVRSGRHFGDGLFSSPQGVLISANIGRVDPPLWRLGDAATGAAVTLPNLTEAMEITLESADSRTAVSLQGIAPGAGYLAQHPSTLLTTFTVNIVEREVDWLNA</sequence>
<name>A0ABX0YES6_9PSED</name>
<organism evidence="1 2">
    <name type="scientific">Pseudomonas quercus</name>
    <dbReference type="NCBI Taxonomy" id="2722792"/>
    <lineage>
        <taxon>Bacteria</taxon>
        <taxon>Pseudomonadati</taxon>
        <taxon>Pseudomonadota</taxon>
        <taxon>Gammaproteobacteria</taxon>
        <taxon>Pseudomonadales</taxon>
        <taxon>Pseudomonadaceae</taxon>
        <taxon>Pseudomonas</taxon>
    </lineage>
</organism>
<proteinExistence type="predicted"/>
<reference evidence="1 2" key="1">
    <citation type="submission" date="2020-03" db="EMBL/GenBank/DDBJ databases">
        <authorList>
            <person name="Wang L."/>
            <person name="He N."/>
            <person name="Li Y."/>
            <person name="Fang Y."/>
            <person name="Zhang F."/>
        </authorList>
    </citation>
    <scope>NUCLEOTIDE SEQUENCE [LARGE SCALE GENOMIC DNA]</scope>
    <source>
        <strain evidence="2">hsmgli-8</strain>
    </source>
</reference>
<accession>A0ABX0YES6</accession>
<evidence type="ECO:0000313" key="1">
    <source>
        <dbReference type="EMBL" id="NJP01536.1"/>
    </source>
</evidence>
<comment type="caution">
    <text evidence="1">The sequence shown here is derived from an EMBL/GenBank/DDBJ whole genome shotgun (WGS) entry which is preliminary data.</text>
</comment>
<keyword evidence="2" id="KW-1185">Reference proteome</keyword>
<dbReference type="RefSeq" id="WP_168084096.1">
    <property type="nucleotide sequence ID" value="NZ_JAAVJI010000005.1"/>
</dbReference>
<dbReference type="EMBL" id="JAAVJI010000005">
    <property type="protein sequence ID" value="NJP01536.1"/>
    <property type="molecule type" value="Genomic_DNA"/>
</dbReference>
<gene>
    <name evidence="1" type="ORF">HBH25_11795</name>
</gene>
<protein>
    <submittedName>
        <fullName evidence="1">Uncharacterized protein</fullName>
    </submittedName>
</protein>
<evidence type="ECO:0000313" key="2">
    <source>
        <dbReference type="Proteomes" id="UP000746535"/>
    </source>
</evidence>
<dbReference type="Proteomes" id="UP000746535">
    <property type="component" value="Unassembled WGS sequence"/>
</dbReference>